<feature type="DNA-binding region" description="H-T-H motif" evidence="5">
    <location>
        <begin position="29"/>
        <end position="48"/>
    </location>
</feature>
<dbReference type="PROSITE" id="PS50977">
    <property type="entry name" value="HTH_TETR_2"/>
    <property type="match status" value="1"/>
</dbReference>
<organism evidence="7 8">
    <name type="scientific">Streptomyces synnematoformans</name>
    <dbReference type="NCBI Taxonomy" id="415721"/>
    <lineage>
        <taxon>Bacteria</taxon>
        <taxon>Bacillati</taxon>
        <taxon>Actinomycetota</taxon>
        <taxon>Actinomycetes</taxon>
        <taxon>Kitasatosporales</taxon>
        <taxon>Streptomycetaceae</taxon>
        <taxon>Streptomyces</taxon>
    </lineage>
</organism>
<dbReference type="InterPro" id="IPR003012">
    <property type="entry name" value="Tet_transcr_reg_TetR"/>
</dbReference>
<evidence type="ECO:0000256" key="3">
    <source>
        <dbReference type="ARBA" id="ARBA00023125"/>
    </source>
</evidence>
<proteinExistence type="predicted"/>
<dbReference type="InterPro" id="IPR004111">
    <property type="entry name" value="Repressor_TetR_C"/>
</dbReference>
<dbReference type="InterPro" id="IPR050109">
    <property type="entry name" value="HTH-type_TetR-like_transc_reg"/>
</dbReference>
<dbReference type="PANTHER" id="PTHR30055">
    <property type="entry name" value="HTH-TYPE TRANSCRIPTIONAL REGULATOR RUTR"/>
    <property type="match status" value="1"/>
</dbReference>
<dbReference type="PANTHER" id="PTHR30055:SF151">
    <property type="entry name" value="TRANSCRIPTIONAL REGULATORY PROTEIN"/>
    <property type="match status" value="1"/>
</dbReference>
<keyword evidence="1" id="KW-0678">Repressor</keyword>
<dbReference type="InterPro" id="IPR009057">
    <property type="entry name" value="Homeodomain-like_sf"/>
</dbReference>
<dbReference type="SUPFAM" id="SSF48498">
    <property type="entry name" value="Tetracyclin repressor-like, C-terminal domain"/>
    <property type="match status" value="1"/>
</dbReference>
<evidence type="ECO:0000256" key="2">
    <source>
        <dbReference type="ARBA" id="ARBA00023015"/>
    </source>
</evidence>
<dbReference type="Pfam" id="PF00440">
    <property type="entry name" value="TetR_N"/>
    <property type="match status" value="1"/>
</dbReference>
<comment type="caution">
    <text evidence="7">The sequence shown here is derived from an EMBL/GenBank/DDBJ whole genome shotgun (WGS) entry which is preliminary data.</text>
</comment>
<dbReference type="InterPro" id="IPR001647">
    <property type="entry name" value="HTH_TetR"/>
</dbReference>
<evidence type="ECO:0000259" key="6">
    <source>
        <dbReference type="PROSITE" id="PS50977"/>
    </source>
</evidence>
<dbReference type="Proteomes" id="UP001500443">
    <property type="component" value="Unassembled WGS sequence"/>
</dbReference>
<keyword evidence="4" id="KW-0804">Transcription</keyword>
<evidence type="ECO:0000256" key="4">
    <source>
        <dbReference type="ARBA" id="ARBA00023163"/>
    </source>
</evidence>
<sequence>MGNPTPLSRESIVDAAMDIARAEGLAGVTMRALAARLDVTPMALYRYIGDRGELTRLVADRVGALVRPAAAPHDANWEESVRAWATAQRSVLRRYPGLAAWLMDNGPAGPQAYRLLELLAAALAGAGFDDARVARGSALIMSWTFSRIAIEDNADARRNARRPNRAQAFVTGLDTIDVSVYPTAARVGAEFFTLSMEEIFATGLDSIIAGLTTHGT</sequence>
<evidence type="ECO:0000256" key="1">
    <source>
        <dbReference type="ARBA" id="ARBA00022491"/>
    </source>
</evidence>
<evidence type="ECO:0000256" key="5">
    <source>
        <dbReference type="PROSITE-ProRule" id="PRU00335"/>
    </source>
</evidence>
<evidence type="ECO:0000313" key="8">
    <source>
        <dbReference type="Proteomes" id="UP001500443"/>
    </source>
</evidence>
<protein>
    <submittedName>
        <fullName evidence="7">TetR/AcrR family transcriptional regulator C-terminal domain-containing protein</fullName>
    </submittedName>
</protein>
<accession>A0ABP5IVC2</accession>
<dbReference type="Gene3D" id="1.10.357.10">
    <property type="entry name" value="Tetracycline Repressor, domain 2"/>
    <property type="match status" value="1"/>
</dbReference>
<gene>
    <name evidence="7" type="ORF">GCM10009802_01940</name>
</gene>
<dbReference type="EMBL" id="BAAAPF010000002">
    <property type="protein sequence ID" value="GAA2107119.1"/>
    <property type="molecule type" value="Genomic_DNA"/>
</dbReference>
<dbReference type="PRINTS" id="PR00400">
    <property type="entry name" value="TETREPRESSOR"/>
</dbReference>
<dbReference type="SUPFAM" id="SSF46689">
    <property type="entry name" value="Homeodomain-like"/>
    <property type="match status" value="1"/>
</dbReference>
<reference evidence="8" key="1">
    <citation type="journal article" date="2019" name="Int. J. Syst. Evol. Microbiol.">
        <title>The Global Catalogue of Microorganisms (GCM) 10K type strain sequencing project: providing services to taxonomists for standard genome sequencing and annotation.</title>
        <authorList>
            <consortium name="The Broad Institute Genomics Platform"/>
            <consortium name="The Broad Institute Genome Sequencing Center for Infectious Disease"/>
            <person name="Wu L."/>
            <person name="Ma J."/>
        </authorList>
    </citation>
    <scope>NUCLEOTIDE SEQUENCE [LARGE SCALE GENOMIC DNA]</scope>
    <source>
        <strain evidence="8">JCM 15481</strain>
    </source>
</reference>
<keyword evidence="3 5" id="KW-0238">DNA-binding</keyword>
<keyword evidence="2" id="KW-0805">Transcription regulation</keyword>
<keyword evidence="8" id="KW-1185">Reference proteome</keyword>
<feature type="domain" description="HTH tetR-type" evidence="6">
    <location>
        <begin position="6"/>
        <end position="66"/>
    </location>
</feature>
<name>A0ABP5IVC2_9ACTN</name>
<dbReference type="InterPro" id="IPR036271">
    <property type="entry name" value="Tet_transcr_reg_TetR-rel_C_sf"/>
</dbReference>
<dbReference type="RefSeq" id="WP_344286797.1">
    <property type="nucleotide sequence ID" value="NZ_BAAAPF010000002.1"/>
</dbReference>
<dbReference type="Pfam" id="PF02909">
    <property type="entry name" value="TetR_C_1"/>
    <property type="match status" value="1"/>
</dbReference>
<evidence type="ECO:0000313" key="7">
    <source>
        <dbReference type="EMBL" id="GAA2107119.1"/>
    </source>
</evidence>